<gene>
    <name evidence="2" type="ORF">DUPY_53240</name>
</gene>
<dbReference type="AlphaFoldDB" id="A0A1E7W4U3"/>
<dbReference type="OrthoDB" id="9765386at2"/>
<reference evidence="3" key="1">
    <citation type="journal article" date="2016" name="Front. Microbiol.">
        <title>Molecular Keys to the Janthinobacterium and Duganella spp. Interaction with the Plant Pathogen Fusarium graminearum.</title>
        <authorList>
            <person name="Haack F.S."/>
            <person name="Poehlein A."/>
            <person name="Kroger C."/>
            <person name="Voigt C.A."/>
            <person name="Piepenbring M."/>
            <person name="Bode H.B."/>
            <person name="Daniel R."/>
            <person name="Schafer W."/>
            <person name="Streit W.R."/>
        </authorList>
    </citation>
    <scope>NUCLEOTIDE SEQUENCE [LARGE SCALE GENOMIC DNA]</scope>
    <source>
        <strain evidence="3">T54</strain>
    </source>
</reference>
<protein>
    <submittedName>
        <fullName evidence="2">Phage portal protein</fullName>
    </submittedName>
</protein>
<dbReference type="Pfam" id="PF04860">
    <property type="entry name" value="Phage_portal"/>
    <property type="match status" value="1"/>
</dbReference>
<comment type="caution">
    <text evidence="2">The sequence shown here is derived from an EMBL/GenBank/DDBJ whole genome shotgun (WGS) entry which is preliminary data.</text>
</comment>
<evidence type="ECO:0000313" key="2">
    <source>
        <dbReference type="EMBL" id="OEZ90717.1"/>
    </source>
</evidence>
<dbReference type="RefSeq" id="WP_070252260.1">
    <property type="nucleotide sequence ID" value="NZ_LROM01000156.1"/>
</dbReference>
<feature type="compositionally biased region" description="Basic and acidic residues" evidence="1">
    <location>
        <begin position="402"/>
        <end position="421"/>
    </location>
</feature>
<proteinExistence type="predicted"/>
<sequence length="437" mass="48167">MRFLDFFRPAAAPEAQSRPSDVVDVPAPAAEAPAAPSVQASTGHLFAGLDDPDLLAFMRTGSGTASGAYVNASKALQNMALLRCVTLISESIGMLPLNLVERGDEKRYATEHPLYDILKAKPNGWQTAYEFKALMQLRVMMHGNAYARVIWSRDQVLRLIPMCPKRVTADLDDSWNMVYKFTRKDGHQITLPADEVFHLRDLSEDGVTGLSRVRLAHEAIGIAQQAEKAAARLFKNGVMAGGALSAAGALTDKAFGRLQESINDKTGAENAGKWMILEEGLKAEQFANTAADSQHLENRNHQIEEIARAMGVPRPLLMMDDTSWGSGIEQLAILFIQFSLQHWFTIWEQGIERTLLSKEDGKKLRAKFNERALLRGTLKDQAEFFTKALGSGGHAPWMTQNEVRELQDLARSNDKGADELRAPTNQAKTPNDPAKTA</sequence>
<name>A0A1E7W4U3_9BURK</name>
<dbReference type="Proteomes" id="UP000175989">
    <property type="component" value="Unassembled WGS sequence"/>
</dbReference>
<dbReference type="InterPro" id="IPR006944">
    <property type="entry name" value="Phage/GTA_portal"/>
</dbReference>
<dbReference type="InterPro" id="IPR006427">
    <property type="entry name" value="Portal_HK97"/>
</dbReference>
<feature type="region of interest" description="Disordered" evidence="1">
    <location>
        <begin position="396"/>
        <end position="437"/>
    </location>
</feature>
<evidence type="ECO:0000313" key="3">
    <source>
        <dbReference type="Proteomes" id="UP000175989"/>
    </source>
</evidence>
<dbReference type="EMBL" id="LROM01000156">
    <property type="protein sequence ID" value="OEZ90717.1"/>
    <property type="molecule type" value="Genomic_DNA"/>
</dbReference>
<evidence type="ECO:0000256" key="1">
    <source>
        <dbReference type="SAM" id="MobiDB-lite"/>
    </source>
</evidence>
<organism evidence="2 3">
    <name type="scientific">Duganella phyllosphaerae</name>
    <dbReference type="NCBI Taxonomy" id="762836"/>
    <lineage>
        <taxon>Bacteria</taxon>
        <taxon>Pseudomonadati</taxon>
        <taxon>Pseudomonadota</taxon>
        <taxon>Betaproteobacteria</taxon>
        <taxon>Burkholderiales</taxon>
        <taxon>Oxalobacteraceae</taxon>
        <taxon>Telluria group</taxon>
        <taxon>Duganella</taxon>
    </lineage>
</organism>
<dbReference type="PATRIC" id="fig|762836.4.peg.5469"/>
<keyword evidence="3" id="KW-1185">Reference proteome</keyword>
<dbReference type="NCBIfam" id="TIGR01537">
    <property type="entry name" value="portal_HK97"/>
    <property type="match status" value="1"/>
</dbReference>
<accession>A0A1E7W4U3</accession>